<dbReference type="PANTHER" id="PTHR43735:SF25">
    <property type="entry name" value="NAD(P)H DEHYDROGENASE 3"/>
    <property type="match status" value="1"/>
</dbReference>
<dbReference type="GO" id="GO:0005737">
    <property type="term" value="C:cytoplasm"/>
    <property type="evidence" value="ECO:0007669"/>
    <property type="project" value="TreeGrafter"/>
</dbReference>
<evidence type="ECO:0000259" key="1">
    <source>
        <dbReference type="Pfam" id="PF07992"/>
    </source>
</evidence>
<dbReference type="PANTHER" id="PTHR43735">
    <property type="entry name" value="APOPTOSIS-INDUCING FACTOR 1"/>
    <property type="match status" value="1"/>
</dbReference>
<dbReference type="InterPro" id="IPR036188">
    <property type="entry name" value="FAD/NAD-bd_sf"/>
</dbReference>
<dbReference type="SUPFAM" id="SSF51905">
    <property type="entry name" value="FAD/NAD(P)-binding domain"/>
    <property type="match status" value="2"/>
</dbReference>
<keyword evidence="3" id="KW-1185">Reference proteome</keyword>
<accession>A0A6A5ZC73</accession>
<dbReference type="EMBL" id="ML977319">
    <property type="protein sequence ID" value="KAF2117129.1"/>
    <property type="molecule type" value="Genomic_DNA"/>
</dbReference>
<reference evidence="2" key="1">
    <citation type="journal article" date="2020" name="Stud. Mycol.">
        <title>101 Dothideomycetes genomes: a test case for predicting lifestyles and emergence of pathogens.</title>
        <authorList>
            <person name="Haridas S."/>
            <person name="Albert R."/>
            <person name="Binder M."/>
            <person name="Bloem J."/>
            <person name="Labutti K."/>
            <person name="Salamov A."/>
            <person name="Andreopoulos B."/>
            <person name="Baker S."/>
            <person name="Barry K."/>
            <person name="Bills G."/>
            <person name="Bluhm B."/>
            <person name="Cannon C."/>
            <person name="Castanera R."/>
            <person name="Culley D."/>
            <person name="Daum C."/>
            <person name="Ezra D."/>
            <person name="Gonzalez J."/>
            <person name="Henrissat B."/>
            <person name="Kuo A."/>
            <person name="Liang C."/>
            <person name="Lipzen A."/>
            <person name="Lutzoni F."/>
            <person name="Magnuson J."/>
            <person name="Mondo S."/>
            <person name="Nolan M."/>
            <person name="Ohm R."/>
            <person name="Pangilinan J."/>
            <person name="Park H.-J."/>
            <person name="Ramirez L."/>
            <person name="Alfaro M."/>
            <person name="Sun H."/>
            <person name="Tritt A."/>
            <person name="Yoshinaga Y."/>
            <person name="Zwiers L.-H."/>
            <person name="Turgeon B."/>
            <person name="Goodwin S."/>
            <person name="Spatafora J."/>
            <person name="Crous P."/>
            <person name="Grigoriev I."/>
        </authorList>
    </citation>
    <scope>NUCLEOTIDE SEQUENCE</scope>
    <source>
        <strain evidence="2">CBS 627.86</strain>
    </source>
</reference>
<evidence type="ECO:0000313" key="2">
    <source>
        <dbReference type="EMBL" id="KAF2117129.1"/>
    </source>
</evidence>
<dbReference type="InterPro" id="IPR023753">
    <property type="entry name" value="FAD/NAD-binding_dom"/>
</dbReference>
<dbReference type="Proteomes" id="UP000799770">
    <property type="component" value="Unassembled WGS sequence"/>
</dbReference>
<dbReference type="Pfam" id="PF07992">
    <property type="entry name" value="Pyr_redox_2"/>
    <property type="match status" value="1"/>
</dbReference>
<dbReference type="GO" id="GO:0050660">
    <property type="term" value="F:flavin adenine dinucleotide binding"/>
    <property type="evidence" value="ECO:0007669"/>
    <property type="project" value="TreeGrafter"/>
</dbReference>
<feature type="domain" description="FAD/NAD(P)-binding" evidence="1">
    <location>
        <begin position="4"/>
        <end position="297"/>
    </location>
</feature>
<proteinExistence type="predicted"/>
<gene>
    <name evidence="2" type="ORF">BDV96DRAFT_490438</name>
</gene>
<dbReference type="Gene3D" id="3.50.50.100">
    <property type="match status" value="1"/>
</dbReference>
<dbReference type="PRINTS" id="PR00368">
    <property type="entry name" value="FADPNR"/>
</dbReference>
<dbReference type="OrthoDB" id="202203at2759"/>
<name>A0A6A5ZC73_9PLEO</name>
<dbReference type="AlphaFoldDB" id="A0A6A5ZC73"/>
<dbReference type="PRINTS" id="PR00469">
    <property type="entry name" value="PNDRDTASEII"/>
</dbReference>
<sequence length="407" mass="42973">MAHEIVVLGGNFAGLNLVHHLERQVLPVLSKLPKSPSYHLTIVSPNDHFFFKVGAPRALVKPGAFPEDKLFKSIAEALKQYGEAVTFVQGKATGLAPAAREVTIELSGGSTKELKYDSLFIATGTTSASALWTLHGSHKVSEEAFTQLHQLLPKTKSVLVAGAGPVGVETAGEITHNYPEAKVTLVGKILPQTKPATQTKALKFLQDAKVEVLPSLLVKDTTTSGSETTITLSDGSSKTVELFIDARGAQKINSDFLPQSWLGSTGRVATKDAYFRVKGDGQSDVSGIYVVGDIVEGSDNTAIQLDAQVPVATSSFAVDVASKLGQDTSSSGGLLSWIPGLGSKGVSQKEFKPMKDTILVPVGPTGGVGQAMGFQLPSFMVKKAKAEKFLDNLVEPNVTGSKYAKIA</sequence>
<organism evidence="2 3">
    <name type="scientific">Lophiotrema nucula</name>
    <dbReference type="NCBI Taxonomy" id="690887"/>
    <lineage>
        <taxon>Eukaryota</taxon>
        <taxon>Fungi</taxon>
        <taxon>Dikarya</taxon>
        <taxon>Ascomycota</taxon>
        <taxon>Pezizomycotina</taxon>
        <taxon>Dothideomycetes</taxon>
        <taxon>Pleosporomycetidae</taxon>
        <taxon>Pleosporales</taxon>
        <taxon>Lophiotremataceae</taxon>
        <taxon>Lophiotrema</taxon>
    </lineage>
</organism>
<dbReference type="GO" id="GO:0004174">
    <property type="term" value="F:electron-transferring-flavoprotein dehydrogenase activity"/>
    <property type="evidence" value="ECO:0007669"/>
    <property type="project" value="TreeGrafter"/>
</dbReference>
<protein>
    <recommendedName>
        <fullName evidence="1">FAD/NAD(P)-binding domain-containing protein</fullName>
    </recommendedName>
</protein>
<evidence type="ECO:0000313" key="3">
    <source>
        <dbReference type="Proteomes" id="UP000799770"/>
    </source>
</evidence>